<keyword evidence="6" id="KW-1185">Reference proteome</keyword>
<dbReference type="Pfam" id="PF13920">
    <property type="entry name" value="zf-C3HC4_3"/>
    <property type="match status" value="1"/>
</dbReference>
<dbReference type="STRING" id="336722.F9X5A7"/>
<feature type="compositionally biased region" description="Polar residues" evidence="3">
    <location>
        <begin position="198"/>
        <end position="214"/>
    </location>
</feature>
<gene>
    <name evidence="5" type="ORF">MYCGRDRAFT_108796</name>
</gene>
<dbReference type="GO" id="GO:0016567">
    <property type="term" value="P:protein ubiquitination"/>
    <property type="evidence" value="ECO:0007669"/>
    <property type="project" value="TreeGrafter"/>
</dbReference>
<feature type="region of interest" description="Disordered" evidence="3">
    <location>
        <begin position="187"/>
        <end position="214"/>
    </location>
</feature>
<dbReference type="GO" id="GO:0008270">
    <property type="term" value="F:zinc ion binding"/>
    <property type="evidence" value="ECO:0007669"/>
    <property type="project" value="UniProtKB-KW"/>
</dbReference>
<organism evidence="5 6">
    <name type="scientific">Zymoseptoria tritici (strain CBS 115943 / IPO323)</name>
    <name type="common">Speckled leaf blotch fungus</name>
    <name type="synonym">Septoria tritici</name>
    <dbReference type="NCBI Taxonomy" id="336722"/>
    <lineage>
        <taxon>Eukaryota</taxon>
        <taxon>Fungi</taxon>
        <taxon>Dikarya</taxon>
        <taxon>Ascomycota</taxon>
        <taxon>Pezizomycotina</taxon>
        <taxon>Dothideomycetes</taxon>
        <taxon>Dothideomycetidae</taxon>
        <taxon>Mycosphaerellales</taxon>
        <taxon>Mycosphaerellaceae</taxon>
        <taxon>Zymoseptoria</taxon>
    </lineage>
</organism>
<dbReference type="GeneID" id="13404357"/>
<feature type="region of interest" description="Disordered" evidence="3">
    <location>
        <begin position="754"/>
        <end position="795"/>
    </location>
</feature>
<dbReference type="KEGG" id="ztr:MYCGRDRAFT_108796"/>
<keyword evidence="2" id="KW-0175">Coiled coil</keyword>
<feature type="domain" description="RING-type" evidence="4">
    <location>
        <begin position="908"/>
        <end position="957"/>
    </location>
</feature>
<dbReference type="VEuPathDB" id="FungiDB:ZTRI_3.881"/>
<dbReference type="EMBL" id="CM001198">
    <property type="protein sequence ID" value="EGP89241.1"/>
    <property type="molecule type" value="Genomic_DNA"/>
</dbReference>
<dbReference type="HOGENOM" id="CLU_012883_0_0_1"/>
<keyword evidence="1" id="KW-0862">Zinc</keyword>
<evidence type="ECO:0000259" key="4">
    <source>
        <dbReference type="PROSITE" id="PS50089"/>
    </source>
</evidence>
<dbReference type="InterPro" id="IPR013083">
    <property type="entry name" value="Znf_RING/FYVE/PHD"/>
</dbReference>
<dbReference type="AlphaFoldDB" id="F9X5A7"/>
<proteinExistence type="predicted"/>
<evidence type="ECO:0000256" key="2">
    <source>
        <dbReference type="SAM" id="Coils"/>
    </source>
</evidence>
<dbReference type="InterPro" id="IPR001841">
    <property type="entry name" value="Znf_RING"/>
</dbReference>
<dbReference type="RefSeq" id="XP_003854265.1">
    <property type="nucleotide sequence ID" value="XM_003854217.1"/>
</dbReference>
<reference evidence="5 6" key="1">
    <citation type="journal article" date="2011" name="PLoS Genet.">
        <title>Finished genome of the fungal wheat pathogen Mycosphaerella graminicola reveals dispensome structure, chromosome plasticity, and stealth pathogenesis.</title>
        <authorList>
            <person name="Goodwin S.B."/>
            <person name="Ben M'barek S."/>
            <person name="Dhillon B."/>
            <person name="Wittenberg A.H.J."/>
            <person name="Crane C.F."/>
            <person name="Hane J.K."/>
            <person name="Foster A.J."/>
            <person name="Van der Lee T.A.J."/>
            <person name="Grimwood J."/>
            <person name="Aerts A."/>
            <person name="Antoniw J."/>
            <person name="Bailey A."/>
            <person name="Bluhm B."/>
            <person name="Bowler J."/>
            <person name="Bristow J."/>
            <person name="van der Burgt A."/>
            <person name="Canto-Canche B."/>
            <person name="Churchill A.C.L."/>
            <person name="Conde-Ferraez L."/>
            <person name="Cools H.J."/>
            <person name="Coutinho P.M."/>
            <person name="Csukai M."/>
            <person name="Dehal P."/>
            <person name="De Wit P."/>
            <person name="Donzelli B."/>
            <person name="van de Geest H.C."/>
            <person name="van Ham R.C.H.J."/>
            <person name="Hammond-Kosack K.E."/>
            <person name="Henrissat B."/>
            <person name="Kilian A."/>
            <person name="Kobayashi A.K."/>
            <person name="Koopmann E."/>
            <person name="Kourmpetis Y."/>
            <person name="Kuzniar A."/>
            <person name="Lindquist E."/>
            <person name="Lombard V."/>
            <person name="Maliepaard C."/>
            <person name="Martins N."/>
            <person name="Mehrabi R."/>
            <person name="Nap J.P.H."/>
            <person name="Ponomarenko A."/>
            <person name="Rudd J.J."/>
            <person name="Salamov A."/>
            <person name="Schmutz J."/>
            <person name="Schouten H.J."/>
            <person name="Shapiro H."/>
            <person name="Stergiopoulos I."/>
            <person name="Torriani S.F.F."/>
            <person name="Tu H."/>
            <person name="de Vries R.P."/>
            <person name="Waalwijk C."/>
            <person name="Ware S.B."/>
            <person name="Wiebenga A."/>
            <person name="Zwiers L.-H."/>
            <person name="Oliver R.P."/>
            <person name="Grigoriev I.V."/>
            <person name="Kema G.H.J."/>
        </authorList>
    </citation>
    <scope>NUCLEOTIDE SEQUENCE [LARGE SCALE GENOMIC DNA]</scope>
    <source>
        <strain evidence="6">CBS 115943 / IPO323</strain>
    </source>
</reference>
<dbReference type="PANTHER" id="PTHR22696:SF1">
    <property type="entry name" value="E3 UBIQUITIN-PROTEIN LIGASE RNF26"/>
    <property type="match status" value="1"/>
</dbReference>
<sequence length="969" mass="108595">MGTLTGGDPVLDSYCRHKLPSSCRLSSIGECCACYDERGHSASYSTYIDGVGFVLRGTRWQRYCWFCKEFWQNRVEASGLRTAQTRIPEVPDCTDFLNRWYEFHQGHRIVKRDDGSEERVAVLGEDFKDVPPGCLPRTLEELRAGRERSEMEEREREQAREQQTDEQPIESGPTLDQTLDQLFEAAAAEERPARRSGASPTEQQDSAAHMQPQNNNVHAQSMVAAGSRNREYQARRVAALRRELHRMRSGIERVVSGLRDLGEGVPDHTEASHQLSDLGRTLDSIAGVPSHEEAQRAIDSVNTLASNIPMTQNDRTLTSIQSRVDEARQHVEEARRSRDQAAGELDLAEQELRHSQSRLRQVQNEQRTTENYMRTFGTREEVVAQGENYESPIGGMFDRAIERFRAAEEVRREERTLRQVLTDEARSGGETAVARLMELEQQERDVWGVPRPLGADGRSAARSRQEATGNMIGIYPRSGLSSREEGHELEEYYSLLLQRQERVSAPEEETSADVANGLAASDSPMTPRGNGRHQRDSSLAINGAPETEPGPADEPLARNSRDILADTAVVAGPPGQQLDDDPTNNNDRGLDAVFVLSALSYPDGLRSVVLELPAVQELDSITVAYLLIQLETNSLDTSSRESIENIMSNTSLIWGVGLPAERNRRRRERGEQITFTSDAFDLISSGLIIVHDVEVMAEAFQMSAQLRRMSGLSAPEQLAMLYRLQRGDRSEPDRRILLSMLGHEPTFEVARHIHEQDPNDLTIDESSRRATLDDERREAARQGDNSRSELDTQRRATMNVAVAAGRMAMNAGPTALLEQMASRDAETRAAYERLQQNGFVPAETMSSRRFRDSLRDVSRPMTNDGRPAVTLSESDVESDGESRGLDAKDSGRPEQPMTDEQMTLKLECQVCYSQLATIAMLPCGHLTMCQWCSDQHSPTMAHDRTRPRTHAACPVCRKSIRQKVKVFRS</sequence>
<dbReference type="GO" id="GO:0006511">
    <property type="term" value="P:ubiquitin-dependent protein catabolic process"/>
    <property type="evidence" value="ECO:0007669"/>
    <property type="project" value="TreeGrafter"/>
</dbReference>
<evidence type="ECO:0000256" key="3">
    <source>
        <dbReference type="SAM" id="MobiDB-lite"/>
    </source>
</evidence>
<dbReference type="OMA" id="VCRKQIR"/>
<accession>F9X5A7</accession>
<dbReference type="PANTHER" id="PTHR22696">
    <property type="entry name" value="E3 UBIQUITIN-PROTEIN LIGASE RNF26"/>
    <property type="match status" value="1"/>
</dbReference>
<dbReference type="Proteomes" id="UP000008062">
    <property type="component" value="Chromosome 3"/>
</dbReference>
<feature type="region of interest" description="Disordered" evidence="3">
    <location>
        <begin position="853"/>
        <end position="897"/>
    </location>
</feature>
<dbReference type="OrthoDB" id="1711136at2759"/>
<evidence type="ECO:0000313" key="5">
    <source>
        <dbReference type="EMBL" id="EGP89241.1"/>
    </source>
</evidence>
<name>F9X5A7_ZYMTI</name>
<dbReference type="SUPFAM" id="SSF57850">
    <property type="entry name" value="RING/U-box"/>
    <property type="match status" value="1"/>
</dbReference>
<protein>
    <recommendedName>
        <fullName evidence="4">RING-type domain-containing protein</fullName>
    </recommendedName>
</protein>
<feature type="coiled-coil region" evidence="2">
    <location>
        <begin position="317"/>
        <end position="365"/>
    </location>
</feature>
<dbReference type="InParanoid" id="F9X5A7"/>
<feature type="region of interest" description="Disordered" evidence="3">
    <location>
        <begin position="134"/>
        <end position="174"/>
    </location>
</feature>
<feature type="region of interest" description="Disordered" evidence="3">
    <location>
        <begin position="503"/>
        <end position="557"/>
    </location>
</feature>
<keyword evidence="1" id="KW-0479">Metal-binding</keyword>
<evidence type="ECO:0000256" key="1">
    <source>
        <dbReference type="PROSITE-ProRule" id="PRU00175"/>
    </source>
</evidence>
<dbReference type="eggNOG" id="ENOG502SBGS">
    <property type="taxonomic scope" value="Eukaryota"/>
</dbReference>
<dbReference type="PROSITE" id="PS50089">
    <property type="entry name" value="ZF_RING_2"/>
    <property type="match status" value="1"/>
</dbReference>
<feature type="compositionally biased region" description="Basic and acidic residues" evidence="3">
    <location>
        <begin position="880"/>
        <end position="892"/>
    </location>
</feature>
<dbReference type="Gene3D" id="3.30.40.10">
    <property type="entry name" value="Zinc/RING finger domain, C3HC4 (zinc finger)"/>
    <property type="match status" value="1"/>
</dbReference>
<evidence type="ECO:0000313" key="6">
    <source>
        <dbReference type="Proteomes" id="UP000008062"/>
    </source>
</evidence>
<feature type="compositionally biased region" description="Basic and acidic residues" evidence="3">
    <location>
        <begin position="138"/>
        <end position="163"/>
    </location>
</feature>
<dbReference type="GO" id="GO:0061630">
    <property type="term" value="F:ubiquitin protein ligase activity"/>
    <property type="evidence" value="ECO:0007669"/>
    <property type="project" value="TreeGrafter"/>
</dbReference>
<feature type="compositionally biased region" description="Basic and acidic residues" evidence="3">
    <location>
        <begin position="765"/>
        <end position="794"/>
    </location>
</feature>
<dbReference type="SMART" id="SM00184">
    <property type="entry name" value="RING"/>
    <property type="match status" value="1"/>
</dbReference>
<keyword evidence="1" id="KW-0863">Zinc-finger</keyword>